<evidence type="ECO:0000256" key="8">
    <source>
        <dbReference type="SAM" id="MobiDB-lite"/>
    </source>
</evidence>
<dbReference type="NCBIfam" id="NF003229">
    <property type="entry name" value="PRK04195.1-5"/>
    <property type="match status" value="1"/>
</dbReference>
<comment type="similarity">
    <text evidence="1 7">Belongs to the activator 1 small subunits family. RfcL subfamily.</text>
</comment>
<evidence type="ECO:0000256" key="6">
    <source>
        <dbReference type="ARBA" id="ARBA00032141"/>
    </source>
</evidence>
<dbReference type="GO" id="GO:0006260">
    <property type="term" value="P:DNA replication"/>
    <property type="evidence" value="ECO:0007669"/>
    <property type="project" value="UniProtKB-UniRule"/>
</dbReference>
<comment type="caution">
    <text evidence="10">The sequence shown here is derived from an EMBL/GenBank/DDBJ whole genome shotgun (WGS) entry which is preliminary data.</text>
</comment>
<accession>A0A7J4J020</accession>
<dbReference type="PANTHER" id="PTHR23389:SF6">
    <property type="entry name" value="REPLICATION FACTOR C SUBUNIT 1"/>
    <property type="match status" value="1"/>
</dbReference>
<dbReference type="Gene3D" id="3.40.50.300">
    <property type="entry name" value="P-loop containing nucleotide triphosphate hydrolases"/>
    <property type="match status" value="1"/>
</dbReference>
<dbReference type="Pfam" id="PF00004">
    <property type="entry name" value="AAA"/>
    <property type="match status" value="1"/>
</dbReference>
<dbReference type="InterPro" id="IPR025662">
    <property type="entry name" value="Sigma_54_int_dom_ATP-bd_1"/>
</dbReference>
<evidence type="ECO:0000256" key="1">
    <source>
        <dbReference type="ARBA" id="ARBA00006878"/>
    </source>
</evidence>
<dbReference type="CDD" id="cd18140">
    <property type="entry name" value="HLD_clamp_RFC"/>
    <property type="match status" value="1"/>
</dbReference>
<keyword evidence="4 7" id="KW-0547">Nucleotide-binding</keyword>
<reference evidence="11" key="1">
    <citation type="journal article" date="2020" name="bioRxiv">
        <title>A rank-normalized archaeal taxonomy based on genome phylogeny resolves widespread incomplete and uneven classifications.</title>
        <authorList>
            <person name="Rinke C."/>
            <person name="Chuvochina M."/>
            <person name="Mussig A.J."/>
            <person name="Chaumeil P.-A."/>
            <person name="Waite D.W."/>
            <person name="Whitman W.B."/>
            <person name="Parks D.H."/>
            <person name="Hugenholtz P."/>
        </authorList>
    </citation>
    <scope>NUCLEOTIDE SEQUENCE [LARGE SCALE GENOMIC DNA]</scope>
</reference>
<dbReference type="GO" id="GO:0003689">
    <property type="term" value="F:DNA clamp loader activity"/>
    <property type="evidence" value="ECO:0007669"/>
    <property type="project" value="UniProtKB-UniRule"/>
</dbReference>
<dbReference type="SUPFAM" id="SSF52540">
    <property type="entry name" value="P-loop containing nucleoside triphosphate hydrolases"/>
    <property type="match status" value="1"/>
</dbReference>
<evidence type="ECO:0000256" key="4">
    <source>
        <dbReference type="ARBA" id="ARBA00022741"/>
    </source>
</evidence>
<proteinExistence type="inferred from homology"/>
<evidence type="ECO:0000313" key="11">
    <source>
        <dbReference type="Proteomes" id="UP000565078"/>
    </source>
</evidence>
<evidence type="ECO:0000313" key="10">
    <source>
        <dbReference type="EMBL" id="HIH10480.1"/>
    </source>
</evidence>
<protein>
    <recommendedName>
        <fullName evidence="2 7">Replication factor C large subunit</fullName>
        <shortName evidence="7">RFC large subunit</shortName>
    </recommendedName>
    <alternativeName>
        <fullName evidence="6 7">Clamp loader large subunit</fullName>
    </alternativeName>
</protein>
<name>A0A7J4J020_9ARCH</name>
<dbReference type="InterPro" id="IPR003959">
    <property type="entry name" value="ATPase_AAA_core"/>
</dbReference>
<comment type="subunit">
    <text evidence="7">Heteromultimer composed of small subunits (RfcS) and large subunits (RfcL).</text>
</comment>
<dbReference type="AlphaFoldDB" id="A0A7J4J020"/>
<evidence type="ECO:0000256" key="3">
    <source>
        <dbReference type="ARBA" id="ARBA00022705"/>
    </source>
</evidence>
<keyword evidence="5 7" id="KW-0067">ATP-binding</keyword>
<feature type="domain" description="AAA+ ATPase" evidence="9">
    <location>
        <begin position="39"/>
        <end position="161"/>
    </location>
</feature>
<comment type="caution">
    <text evidence="7">Lacks conserved residue(s) required for the propagation of feature annotation.</text>
</comment>
<dbReference type="InterPro" id="IPR047854">
    <property type="entry name" value="RFC_lid"/>
</dbReference>
<dbReference type="PANTHER" id="PTHR23389">
    <property type="entry name" value="CHROMOSOME TRANSMISSION FIDELITY FACTOR 18"/>
    <property type="match status" value="1"/>
</dbReference>
<evidence type="ECO:0000256" key="2">
    <source>
        <dbReference type="ARBA" id="ARBA00014793"/>
    </source>
</evidence>
<dbReference type="InterPro" id="IPR027417">
    <property type="entry name" value="P-loop_NTPase"/>
</dbReference>
<dbReference type="InterPro" id="IPR023935">
    <property type="entry name" value="Rep_factor-C_lsu"/>
</dbReference>
<feature type="compositionally biased region" description="Basic and acidic residues" evidence="8">
    <location>
        <begin position="421"/>
        <end position="433"/>
    </location>
</feature>
<dbReference type="Proteomes" id="UP000565078">
    <property type="component" value="Unassembled WGS sequence"/>
</dbReference>
<dbReference type="GO" id="GO:0016887">
    <property type="term" value="F:ATP hydrolysis activity"/>
    <property type="evidence" value="ECO:0007669"/>
    <property type="project" value="InterPro"/>
</dbReference>
<evidence type="ECO:0000256" key="7">
    <source>
        <dbReference type="HAMAP-Rule" id="MF_01508"/>
    </source>
</evidence>
<evidence type="ECO:0000256" key="5">
    <source>
        <dbReference type="ARBA" id="ARBA00022840"/>
    </source>
</evidence>
<dbReference type="GO" id="GO:0005524">
    <property type="term" value="F:ATP binding"/>
    <property type="evidence" value="ECO:0007669"/>
    <property type="project" value="UniProtKB-UniRule"/>
</dbReference>
<sequence length="467" mass="51711">MSVLWTEKYFPHGEEEFIGNSEIVEKSLEWAGQWNSGAKSPPLLLWGQTGSGKTALAYLIAKKFGWEIVELNSSDLRSKDAIEKVVGAASQNASFFGKKRLILIDEVDALTRTDRGGASAIASVIKESQNPIVLTAIDIFENKSVSALRFICKAFEFKKINYISLANRLGEILALEGVEFDADAIKELAKNSSGDMRSCLLDLQTLSFGGRVAPADVSALSSRERQQKVFSVMKSIFKGTDFGEVRSMRSKADLDNGLLFMWIDENIPRQYQNPGDVAAAFERLSRADIFNGRIYRRQHWGFLRYSTELAAEGVALAKVNVSHDFVMYQFPGLLSMLSKTSSARSMRKELGLKVGKVTHTSSAKVVSADLPYLRDIFQNDRDAAVHMCALFGLEEKELAFLLQSSADTKKVQSILADGQELREKNARPKHEFAHSLSGLEAQPEGKPGDTDSGLGQEDQKGKQTRLY</sequence>
<dbReference type="SMART" id="SM00382">
    <property type="entry name" value="AAA"/>
    <property type="match status" value="1"/>
</dbReference>
<keyword evidence="3 7" id="KW-0235">DNA replication</keyword>
<organism evidence="10 11">
    <name type="scientific">Candidatus Iainarchaeum sp</name>
    <dbReference type="NCBI Taxonomy" id="3101447"/>
    <lineage>
        <taxon>Archaea</taxon>
        <taxon>Candidatus Iainarchaeota</taxon>
        <taxon>Candidatus Iainarchaeia</taxon>
        <taxon>Candidatus Iainarchaeales</taxon>
        <taxon>Candidatus Iainarchaeaceae</taxon>
        <taxon>Candidatus Iainarchaeum</taxon>
    </lineage>
</organism>
<evidence type="ECO:0000259" key="9">
    <source>
        <dbReference type="SMART" id="SM00382"/>
    </source>
</evidence>
<dbReference type="EMBL" id="DUGC01000116">
    <property type="protein sequence ID" value="HIH10480.1"/>
    <property type="molecule type" value="Genomic_DNA"/>
</dbReference>
<gene>
    <name evidence="7" type="primary">rfcL</name>
    <name evidence="10" type="ORF">HA254_07490</name>
</gene>
<dbReference type="Gene3D" id="1.10.8.60">
    <property type="match status" value="1"/>
</dbReference>
<comment type="function">
    <text evidence="7">Part of the RFC clamp loader complex which loads the PCNA sliding clamp onto DNA.</text>
</comment>
<dbReference type="HAMAP" id="MF_01508">
    <property type="entry name" value="RfcL"/>
    <property type="match status" value="1"/>
</dbReference>
<dbReference type="PROSITE" id="PS00675">
    <property type="entry name" value="SIGMA54_INTERACT_1"/>
    <property type="match status" value="1"/>
</dbReference>
<dbReference type="InterPro" id="IPR003593">
    <property type="entry name" value="AAA+_ATPase"/>
</dbReference>
<feature type="region of interest" description="Disordered" evidence="8">
    <location>
        <begin position="421"/>
        <end position="467"/>
    </location>
</feature>
<dbReference type="CDD" id="cd00009">
    <property type="entry name" value="AAA"/>
    <property type="match status" value="1"/>
</dbReference>